<feature type="chain" id="PRO_5008770371" evidence="2">
    <location>
        <begin position="20"/>
        <end position="232"/>
    </location>
</feature>
<keyword evidence="5" id="KW-1185">Reference proteome</keyword>
<feature type="transmembrane region" description="Helical" evidence="1">
    <location>
        <begin position="167"/>
        <end position="187"/>
    </location>
</feature>
<reference evidence="4" key="3">
    <citation type="submission" date="2015-06" db="UniProtKB">
        <authorList>
            <consortium name="EnsemblProtists"/>
        </authorList>
    </citation>
    <scope>IDENTIFICATION</scope>
</reference>
<sequence>MHLPPLLLVLLRPTRLICGCYDLDKGFRSFCKFVLGLCVLGVFYEGLSLLRKQNVWEEVGSFNTYGLGVYRILLFIFLGAAQIVGMLAHSKRNSSLAKIVFIGWMVFAFLYLIFEIIRLSTIETDALAIENQSCDKCRELFPNATSCQDPKVMSCTKYDVSRFKSFAYLYSSLSMVFTSLFNIYATMMARSFWFLLRDDVQIDFGNDPFRSMDSNPEGGNSLYVKMENLFNA</sequence>
<evidence type="ECO:0000256" key="1">
    <source>
        <dbReference type="SAM" id="Phobius"/>
    </source>
</evidence>
<keyword evidence="1" id="KW-0472">Membrane</keyword>
<feature type="transmembrane region" description="Helical" evidence="1">
    <location>
        <begin position="95"/>
        <end position="114"/>
    </location>
</feature>
<reference evidence="5" key="2">
    <citation type="submission" date="2012-11" db="EMBL/GenBank/DDBJ databases">
        <authorList>
            <person name="Kuo A."/>
            <person name="Curtis B.A."/>
            <person name="Tanifuji G."/>
            <person name="Burki F."/>
            <person name="Gruber A."/>
            <person name="Irimia M."/>
            <person name="Maruyama S."/>
            <person name="Arias M.C."/>
            <person name="Ball S.G."/>
            <person name="Gile G.H."/>
            <person name="Hirakawa Y."/>
            <person name="Hopkins J.F."/>
            <person name="Rensing S.A."/>
            <person name="Schmutz J."/>
            <person name="Symeonidi A."/>
            <person name="Elias M."/>
            <person name="Eveleigh R.J."/>
            <person name="Herman E.K."/>
            <person name="Klute M.J."/>
            <person name="Nakayama T."/>
            <person name="Obornik M."/>
            <person name="Reyes-Prieto A."/>
            <person name="Armbrust E.V."/>
            <person name="Aves S.J."/>
            <person name="Beiko R.G."/>
            <person name="Coutinho P."/>
            <person name="Dacks J.B."/>
            <person name="Durnford D.G."/>
            <person name="Fast N.M."/>
            <person name="Green B.R."/>
            <person name="Grisdale C."/>
            <person name="Hempe F."/>
            <person name="Henrissat B."/>
            <person name="Hoppner M.P."/>
            <person name="Ishida K.-I."/>
            <person name="Kim E."/>
            <person name="Koreny L."/>
            <person name="Kroth P.G."/>
            <person name="Liu Y."/>
            <person name="Malik S.-B."/>
            <person name="Maier U.G."/>
            <person name="McRose D."/>
            <person name="Mock T."/>
            <person name="Neilson J.A."/>
            <person name="Onodera N.T."/>
            <person name="Poole A.M."/>
            <person name="Pritham E.J."/>
            <person name="Richards T.A."/>
            <person name="Rocap G."/>
            <person name="Roy S.W."/>
            <person name="Sarai C."/>
            <person name="Schaack S."/>
            <person name="Shirato S."/>
            <person name="Slamovits C.H."/>
            <person name="Spencer D.F."/>
            <person name="Suzuki S."/>
            <person name="Worden A.Z."/>
            <person name="Zauner S."/>
            <person name="Barry K."/>
            <person name="Bell C."/>
            <person name="Bharti A.K."/>
            <person name="Crow J.A."/>
            <person name="Grimwood J."/>
            <person name="Kramer R."/>
            <person name="Lindquist E."/>
            <person name="Lucas S."/>
            <person name="Salamov A."/>
            <person name="McFadden G.I."/>
            <person name="Lane C.E."/>
            <person name="Keeling P.J."/>
            <person name="Gray M.W."/>
            <person name="Grigoriev I.V."/>
            <person name="Archibald J.M."/>
        </authorList>
    </citation>
    <scope>NUCLEOTIDE SEQUENCE</scope>
    <source>
        <strain evidence="5">CCMP2712</strain>
    </source>
</reference>
<accession>L1ISF1</accession>
<dbReference type="HOGENOM" id="CLU_1196809_0_0_1"/>
<name>L1ISF1_GUITC</name>
<organism evidence="3">
    <name type="scientific">Guillardia theta (strain CCMP2712)</name>
    <name type="common">Cryptophyte</name>
    <dbReference type="NCBI Taxonomy" id="905079"/>
    <lineage>
        <taxon>Eukaryota</taxon>
        <taxon>Cryptophyceae</taxon>
        <taxon>Pyrenomonadales</taxon>
        <taxon>Geminigeraceae</taxon>
        <taxon>Guillardia</taxon>
    </lineage>
</organism>
<keyword evidence="1" id="KW-0812">Transmembrane</keyword>
<feature type="signal peptide" evidence="2">
    <location>
        <begin position="1"/>
        <end position="19"/>
    </location>
</feature>
<protein>
    <submittedName>
        <fullName evidence="3 4">Uncharacterized protein</fullName>
    </submittedName>
</protein>
<evidence type="ECO:0000313" key="5">
    <source>
        <dbReference type="Proteomes" id="UP000011087"/>
    </source>
</evidence>
<reference evidence="3 5" key="1">
    <citation type="journal article" date="2012" name="Nature">
        <title>Algal genomes reveal evolutionary mosaicism and the fate of nucleomorphs.</title>
        <authorList>
            <consortium name="DOE Joint Genome Institute"/>
            <person name="Curtis B.A."/>
            <person name="Tanifuji G."/>
            <person name="Burki F."/>
            <person name="Gruber A."/>
            <person name="Irimia M."/>
            <person name="Maruyama S."/>
            <person name="Arias M.C."/>
            <person name="Ball S.G."/>
            <person name="Gile G.H."/>
            <person name="Hirakawa Y."/>
            <person name="Hopkins J.F."/>
            <person name="Kuo A."/>
            <person name="Rensing S.A."/>
            <person name="Schmutz J."/>
            <person name="Symeonidi A."/>
            <person name="Elias M."/>
            <person name="Eveleigh R.J."/>
            <person name="Herman E.K."/>
            <person name="Klute M.J."/>
            <person name="Nakayama T."/>
            <person name="Obornik M."/>
            <person name="Reyes-Prieto A."/>
            <person name="Armbrust E.V."/>
            <person name="Aves S.J."/>
            <person name="Beiko R.G."/>
            <person name="Coutinho P."/>
            <person name="Dacks J.B."/>
            <person name="Durnford D.G."/>
            <person name="Fast N.M."/>
            <person name="Green B.R."/>
            <person name="Grisdale C.J."/>
            <person name="Hempel F."/>
            <person name="Henrissat B."/>
            <person name="Hoppner M.P."/>
            <person name="Ishida K."/>
            <person name="Kim E."/>
            <person name="Koreny L."/>
            <person name="Kroth P.G."/>
            <person name="Liu Y."/>
            <person name="Malik S.B."/>
            <person name="Maier U.G."/>
            <person name="McRose D."/>
            <person name="Mock T."/>
            <person name="Neilson J.A."/>
            <person name="Onodera N.T."/>
            <person name="Poole A.M."/>
            <person name="Pritham E.J."/>
            <person name="Richards T.A."/>
            <person name="Rocap G."/>
            <person name="Roy S.W."/>
            <person name="Sarai C."/>
            <person name="Schaack S."/>
            <person name="Shirato S."/>
            <person name="Slamovits C.H."/>
            <person name="Spencer D.F."/>
            <person name="Suzuki S."/>
            <person name="Worden A.Z."/>
            <person name="Zauner S."/>
            <person name="Barry K."/>
            <person name="Bell C."/>
            <person name="Bharti A.K."/>
            <person name="Crow J.A."/>
            <person name="Grimwood J."/>
            <person name="Kramer R."/>
            <person name="Lindquist E."/>
            <person name="Lucas S."/>
            <person name="Salamov A."/>
            <person name="McFadden G.I."/>
            <person name="Lane C.E."/>
            <person name="Keeling P.J."/>
            <person name="Gray M.W."/>
            <person name="Grigoriev I.V."/>
            <person name="Archibald J.M."/>
        </authorList>
    </citation>
    <scope>NUCLEOTIDE SEQUENCE</scope>
    <source>
        <strain evidence="3 5">CCMP2712</strain>
    </source>
</reference>
<dbReference type="KEGG" id="gtt:GUITHDRAFT_154632"/>
<evidence type="ECO:0000313" key="4">
    <source>
        <dbReference type="EnsemblProtists" id="EKX38804"/>
    </source>
</evidence>
<dbReference type="EnsemblProtists" id="EKX38804">
    <property type="protein sequence ID" value="EKX38804"/>
    <property type="gene ID" value="GUITHDRAFT_154632"/>
</dbReference>
<evidence type="ECO:0000313" key="3">
    <source>
        <dbReference type="EMBL" id="EKX38804.1"/>
    </source>
</evidence>
<feature type="transmembrane region" description="Helical" evidence="1">
    <location>
        <begin position="26"/>
        <end position="47"/>
    </location>
</feature>
<evidence type="ECO:0000256" key="2">
    <source>
        <dbReference type="SAM" id="SignalP"/>
    </source>
</evidence>
<gene>
    <name evidence="3" type="ORF">GUITHDRAFT_154632</name>
</gene>
<dbReference type="AlphaFoldDB" id="L1ISF1"/>
<dbReference type="PaxDb" id="55529-EKX38804"/>
<keyword evidence="1" id="KW-1133">Transmembrane helix</keyword>
<proteinExistence type="predicted"/>
<dbReference type="GeneID" id="17295561"/>
<dbReference type="Proteomes" id="UP000011087">
    <property type="component" value="Unassembled WGS sequence"/>
</dbReference>
<dbReference type="RefSeq" id="XP_005825784.1">
    <property type="nucleotide sequence ID" value="XM_005825727.1"/>
</dbReference>
<dbReference type="EMBL" id="JH993045">
    <property type="protein sequence ID" value="EKX38804.1"/>
    <property type="molecule type" value="Genomic_DNA"/>
</dbReference>
<keyword evidence="2" id="KW-0732">Signal</keyword>
<feature type="transmembrane region" description="Helical" evidence="1">
    <location>
        <begin position="68"/>
        <end position="89"/>
    </location>
</feature>